<reference evidence="3 4" key="1">
    <citation type="submission" date="2023-04" db="EMBL/GenBank/DDBJ databases">
        <title>Marinoamorphus aggregata gen. nov., sp. Nov., isolate from tissue of brittle star Ophioplocus japonicus.</title>
        <authorList>
            <person name="Kawano K."/>
            <person name="Sawayama S."/>
            <person name="Nakagawa S."/>
        </authorList>
    </citation>
    <scope>NUCLEOTIDE SEQUENCE [LARGE SCALE GENOMIC DNA]</scope>
    <source>
        <strain evidence="3 4">NKW23</strain>
    </source>
</reference>
<feature type="transmembrane region" description="Helical" evidence="1">
    <location>
        <begin position="316"/>
        <end position="335"/>
    </location>
</feature>
<accession>A0ABQ6LJT9</accession>
<keyword evidence="1" id="KW-1133">Transmembrane helix</keyword>
<dbReference type="InterPro" id="IPR032809">
    <property type="entry name" value="Put_HupE_UreJ"/>
</dbReference>
<dbReference type="Proteomes" id="UP001239909">
    <property type="component" value="Unassembled WGS sequence"/>
</dbReference>
<protein>
    <submittedName>
        <fullName evidence="3">HupE/UreJ family protein</fullName>
    </submittedName>
</protein>
<feature type="signal peptide" evidence="2">
    <location>
        <begin position="1"/>
        <end position="20"/>
    </location>
</feature>
<keyword evidence="1" id="KW-0472">Membrane</keyword>
<evidence type="ECO:0000256" key="1">
    <source>
        <dbReference type="SAM" id="Phobius"/>
    </source>
</evidence>
<name>A0ABQ6LJT9_9RHOB</name>
<feature type="transmembrane region" description="Helical" evidence="1">
    <location>
        <begin position="238"/>
        <end position="256"/>
    </location>
</feature>
<organism evidence="3 4">
    <name type="scientific">Paralimibaculum aggregatum</name>
    <dbReference type="NCBI Taxonomy" id="3036245"/>
    <lineage>
        <taxon>Bacteria</taxon>
        <taxon>Pseudomonadati</taxon>
        <taxon>Pseudomonadota</taxon>
        <taxon>Alphaproteobacteria</taxon>
        <taxon>Rhodobacterales</taxon>
        <taxon>Paracoccaceae</taxon>
        <taxon>Paralimibaculum</taxon>
    </lineage>
</organism>
<evidence type="ECO:0000313" key="4">
    <source>
        <dbReference type="Proteomes" id="UP001239909"/>
    </source>
</evidence>
<proteinExistence type="predicted"/>
<feature type="transmembrane region" description="Helical" evidence="1">
    <location>
        <begin position="178"/>
        <end position="200"/>
    </location>
</feature>
<comment type="caution">
    <text evidence="3">The sequence shown here is derived from an EMBL/GenBank/DDBJ whole genome shotgun (WGS) entry which is preliminary data.</text>
</comment>
<sequence length="336" mass="34952">MRTALLAALLLLAGLLPQPAAPHALQPAYLELARLGEDTWRITWRRPAVGGRPMAIAAALPDACSPRRGPAPAFDGGGFTSRWIARCAGGLRGGRIAVEGLAATRTDVLLRYETADGRAAAVRLTPDAPAATVPEDPGAATVLATYLPLGVEHILEGIDHLLFVLALLLLVRRWRRLLAAVTAFTLAHSLTLAGATLGLIDLPGPPVEAVIALSIVMLAAEVARPAGAPETWAARRPWAVAFGFGLLHGLGFAGALREIGLPETDLAMALLAFNLGVELGQIAFIAAVAGLALLLGRLWPRGFRAAMAPGGAGLRALAYGIGSLAAFWTVERIAAF</sequence>
<feature type="chain" id="PRO_5047440070" evidence="2">
    <location>
        <begin position="21"/>
        <end position="336"/>
    </location>
</feature>
<keyword evidence="4" id="KW-1185">Reference proteome</keyword>
<dbReference type="EMBL" id="BSYI01000020">
    <property type="protein sequence ID" value="GMG83523.1"/>
    <property type="molecule type" value="Genomic_DNA"/>
</dbReference>
<keyword evidence="2" id="KW-0732">Signal</keyword>
<feature type="transmembrane region" description="Helical" evidence="1">
    <location>
        <begin position="153"/>
        <end position="171"/>
    </location>
</feature>
<dbReference type="Pfam" id="PF13795">
    <property type="entry name" value="HupE_UreJ_2"/>
    <property type="match status" value="1"/>
</dbReference>
<keyword evidence="1" id="KW-0812">Transmembrane</keyword>
<feature type="transmembrane region" description="Helical" evidence="1">
    <location>
        <begin position="206"/>
        <end position="226"/>
    </location>
</feature>
<gene>
    <name evidence="3" type="ORF">LNKW23_27360</name>
</gene>
<dbReference type="RefSeq" id="WP_285672318.1">
    <property type="nucleotide sequence ID" value="NZ_BSYI01000020.1"/>
</dbReference>
<evidence type="ECO:0000313" key="3">
    <source>
        <dbReference type="EMBL" id="GMG83523.1"/>
    </source>
</evidence>
<evidence type="ECO:0000256" key="2">
    <source>
        <dbReference type="SAM" id="SignalP"/>
    </source>
</evidence>
<feature type="transmembrane region" description="Helical" evidence="1">
    <location>
        <begin position="268"/>
        <end position="295"/>
    </location>
</feature>